<feature type="region of interest" description="Disordered" evidence="1">
    <location>
        <begin position="370"/>
        <end position="389"/>
    </location>
</feature>
<feature type="region of interest" description="Disordered" evidence="1">
    <location>
        <begin position="329"/>
        <end position="357"/>
    </location>
</feature>
<reference evidence="2 3" key="1">
    <citation type="submission" date="2022-05" db="EMBL/GenBank/DDBJ databases">
        <title>Chromosome-level reference genomes for two strains of Caenorhabditis briggsae: an improved platform for comparative genomics.</title>
        <authorList>
            <person name="Stevens L."/>
            <person name="Andersen E.C."/>
        </authorList>
    </citation>
    <scope>NUCLEOTIDE SEQUENCE [LARGE SCALE GENOMIC DNA]</scope>
    <source>
        <strain evidence="2">QX1410_ONT</strain>
        <tissue evidence="2">Whole-organism</tissue>
    </source>
</reference>
<feature type="region of interest" description="Disordered" evidence="1">
    <location>
        <begin position="23"/>
        <end position="66"/>
    </location>
</feature>
<protein>
    <submittedName>
        <fullName evidence="2">Uncharacterized protein</fullName>
    </submittedName>
</protein>
<gene>
    <name evidence="2" type="ORF">L3Y34_012473</name>
</gene>
<dbReference type="EMBL" id="CP090896">
    <property type="protein sequence ID" value="ULT83246.1"/>
    <property type="molecule type" value="Genomic_DNA"/>
</dbReference>
<dbReference type="Proteomes" id="UP000827892">
    <property type="component" value="Chromosome X"/>
</dbReference>
<proteinExistence type="predicted"/>
<feature type="region of interest" description="Disordered" evidence="1">
    <location>
        <begin position="279"/>
        <end position="306"/>
    </location>
</feature>
<accession>A0AAE9CWM6</accession>
<dbReference type="AlphaFoldDB" id="A0AAE9CWM6"/>
<name>A0AAE9CWM6_CAEBR</name>
<evidence type="ECO:0000313" key="2">
    <source>
        <dbReference type="EMBL" id="ULT83246.1"/>
    </source>
</evidence>
<organism evidence="2 3">
    <name type="scientific">Caenorhabditis briggsae</name>
    <dbReference type="NCBI Taxonomy" id="6238"/>
    <lineage>
        <taxon>Eukaryota</taxon>
        <taxon>Metazoa</taxon>
        <taxon>Ecdysozoa</taxon>
        <taxon>Nematoda</taxon>
        <taxon>Chromadorea</taxon>
        <taxon>Rhabditida</taxon>
        <taxon>Rhabditina</taxon>
        <taxon>Rhabditomorpha</taxon>
        <taxon>Rhabditoidea</taxon>
        <taxon>Rhabditidae</taxon>
        <taxon>Peloderinae</taxon>
        <taxon>Caenorhabditis</taxon>
    </lineage>
</organism>
<evidence type="ECO:0000313" key="3">
    <source>
        <dbReference type="Proteomes" id="UP000827892"/>
    </source>
</evidence>
<evidence type="ECO:0000256" key="1">
    <source>
        <dbReference type="SAM" id="MobiDB-lite"/>
    </source>
</evidence>
<sequence>MDSNNQPPPSKFGLKNMVIKEVAFPSTNSNSGIRRSLSSERDSNSSTPPREGHIGNSPPHVQNSNTRETMSSLLSNVPHPIPASMEREIKLKINRELSEEGKRAQMRLAQRTSSIDRTIERRLSRTSSDEEDTSARIRDYVLNMNNPLLPFSQCLLDPESSGSLGSPTFFASSNRVATKKNVAVNSKSQQSSTSSYWLKEHNGSRINVNSMNSGYSVSPIEQAAESTIKRKGGERAPSNRHVVPGNVGFAGFSPTPSMSAAGTLKSMAECARGLQKAADSQLSNSAGTSGPEAANHSLSVGGSPHFTPVTMRRVVPAPREQSNIPTRQISMVPSPVSPLMRVPNGTTGPYQGARRAPPYRRPQMYAFNGNSPAPGLKRPAQFSTPESSGPPAKLIILNNSVPAVPQNHRIVKKYAIVRNQENQIVALKQPSTSTPVTRSYKIAQNGRVNGAQNGTFKLSQHQPNHVVRLNNNMIAVRIVRDNHQQSPEKVPSTSTAMKSTSQLFIWSSEQNTFFAIFEGFSGVNAKQKQDRMKKFERLVRTFHVKQSTSH</sequence>
<feature type="compositionally biased region" description="Polar residues" evidence="1">
    <location>
        <begin position="279"/>
        <end position="288"/>
    </location>
</feature>